<dbReference type="EMBL" id="CM046131">
    <property type="protein sequence ID" value="KAI8430758.1"/>
    <property type="molecule type" value="Genomic_DNA"/>
</dbReference>
<accession>A0ACC0K2Y5</accession>
<comment type="caution">
    <text evidence="1">The sequence shown here is derived from an EMBL/GenBank/DDBJ whole genome shotgun (WGS) entry which is preliminary data.</text>
</comment>
<sequence length="203" mass="21448">MQFITSIILVCIAGCQSAPVDEPIRVDLPVYDQPQASSNVEMVPAESSGVDARSDRTLVANLISHKLHTATNALGQKLSQQHTYGVAGQFDGGYFAAPVTTLEGAFLETEGLGSKKLTIKENLHGIVAGLLQPKPIVDTISEEEKYGNTGDKFYGAGRALVGGAEGVSNLVNSVLEVPGTIFRKITRIATEKLNNLGGKLIGL</sequence>
<organism evidence="1 2">
    <name type="scientific">Choristoneura fumiferana</name>
    <name type="common">Spruce budworm moth</name>
    <name type="synonym">Archips fumiferana</name>
    <dbReference type="NCBI Taxonomy" id="7141"/>
    <lineage>
        <taxon>Eukaryota</taxon>
        <taxon>Metazoa</taxon>
        <taxon>Ecdysozoa</taxon>
        <taxon>Arthropoda</taxon>
        <taxon>Hexapoda</taxon>
        <taxon>Insecta</taxon>
        <taxon>Pterygota</taxon>
        <taxon>Neoptera</taxon>
        <taxon>Endopterygota</taxon>
        <taxon>Lepidoptera</taxon>
        <taxon>Glossata</taxon>
        <taxon>Ditrysia</taxon>
        <taxon>Tortricoidea</taxon>
        <taxon>Tortricidae</taxon>
        <taxon>Tortricinae</taxon>
        <taxon>Choristoneura</taxon>
    </lineage>
</organism>
<evidence type="ECO:0000313" key="1">
    <source>
        <dbReference type="EMBL" id="KAI8430758.1"/>
    </source>
</evidence>
<evidence type="ECO:0000313" key="2">
    <source>
        <dbReference type="Proteomes" id="UP001064048"/>
    </source>
</evidence>
<protein>
    <submittedName>
        <fullName evidence="1">Uncharacterized protein</fullName>
    </submittedName>
</protein>
<dbReference type="Proteomes" id="UP001064048">
    <property type="component" value="Chromosome Z"/>
</dbReference>
<name>A0ACC0K2Y5_CHOFU</name>
<reference evidence="1 2" key="1">
    <citation type="journal article" date="2022" name="Genome Biol. Evol.">
        <title>The Spruce Budworm Genome: Reconstructing the Evolutionary History of Antifreeze Proteins.</title>
        <authorList>
            <person name="Beliveau C."/>
            <person name="Gagne P."/>
            <person name="Picq S."/>
            <person name="Vernygora O."/>
            <person name="Keeling C.I."/>
            <person name="Pinkney K."/>
            <person name="Doucet D."/>
            <person name="Wen F."/>
            <person name="Johnston J.S."/>
            <person name="Maaroufi H."/>
            <person name="Boyle B."/>
            <person name="Laroche J."/>
            <person name="Dewar K."/>
            <person name="Juretic N."/>
            <person name="Blackburn G."/>
            <person name="Nisole A."/>
            <person name="Brunet B."/>
            <person name="Brandao M."/>
            <person name="Lumley L."/>
            <person name="Duan J."/>
            <person name="Quan G."/>
            <person name="Lucarotti C.J."/>
            <person name="Roe A.D."/>
            <person name="Sperling F.A.H."/>
            <person name="Levesque R.C."/>
            <person name="Cusson M."/>
        </authorList>
    </citation>
    <scope>NUCLEOTIDE SEQUENCE [LARGE SCALE GENOMIC DNA]</scope>
    <source>
        <strain evidence="1">Glfc:IPQL:Cfum</strain>
    </source>
</reference>
<keyword evidence="2" id="KW-1185">Reference proteome</keyword>
<proteinExistence type="predicted"/>
<gene>
    <name evidence="1" type="ORF">MSG28_000926</name>
</gene>